<dbReference type="EMBL" id="AP017378">
    <property type="protein sequence ID" value="BBD09166.1"/>
    <property type="molecule type" value="Genomic_DNA"/>
</dbReference>
<accession>A0A2Z6B193</accession>
<sequence>MEYDPDLFGNELGRQLVGCPSVFHTHHVRGLVTGYGQDHHEGHQKDGGSSETGRFTEGGS</sequence>
<name>A0A2Z6B193_9BACT</name>
<dbReference type="KEGG" id="dfl:DFE_2440"/>
<keyword evidence="3" id="KW-1185">Reference proteome</keyword>
<reference evidence="2 3" key="1">
    <citation type="journal article" date="2018" name="Sci. Adv.">
        <title>Multi-heme cytochromes provide a pathway for survival in energy-limited environments.</title>
        <authorList>
            <person name="Deng X."/>
            <person name="Dohmae N."/>
            <person name="Nealson K.H."/>
            <person name="Hashimoto K."/>
            <person name="Okamoto A."/>
        </authorList>
    </citation>
    <scope>NUCLEOTIDE SEQUENCE [LARGE SCALE GENOMIC DNA]</scope>
    <source>
        <strain evidence="2 3">IS5</strain>
    </source>
</reference>
<evidence type="ECO:0000313" key="3">
    <source>
        <dbReference type="Proteomes" id="UP000269883"/>
    </source>
</evidence>
<evidence type="ECO:0000256" key="1">
    <source>
        <dbReference type="SAM" id="MobiDB-lite"/>
    </source>
</evidence>
<dbReference type="Proteomes" id="UP000269883">
    <property type="component" value="Chromosome"/>
</dbReference>
<organism evidence="2 3">
    <name type="scientific">Desulfovibrio ferrophilus</name>
    <dbReference type="NCBI Taxonomy" id="241368"/>
    <lineage>
        <taxon>Bacteria</taxon>
        <taxon>Pseudomonadati</taxon>
        <taxon>Thermodesulfobacteriota</taxon>
        <taxon>Desulfovibrionia</taxon>
        <taxon>Desulfovibrionales</taxon>
        <taxon>Desulfovibrionaceae</taxon>
        <taxon>Desulfovibrio</taxon>
    </lineage>
</organism>
<feature type="region of interest" description="Disordered" evidence="1">
    <location>
        <begin position="34"/>
        <end position="60"/>
    </location>
</feature>
<proteinExistence type="predicted"/>
<feature type="compositionally biased region" description="Basic and acidic residues" evidence="1">
    <location>
        <begin position="37"/>
        <end position="48"/>
    </location>
</feature>
<dbReference type="AlphaFoldDB" id="A0A2Z6B193"/>
<gene>
    <name evidence="2" type="ORF">DFE_2440</name>
</gene>
<protein>
    <submittedName>
        <fullName evidence="2">Uncharacterized protein</fullName>
    </submittedName>
</protein>
<evidence type="ECO:0000313" key="2">
    <source>
        <dbReference type="EMBL" id="BBD09166.1"/>
    </source>
</evidence>